<dbReference type="AlphaFoldDB" id="A0A552V3Q8"/>
<dbReference type="OrthoDB" id="1376935at2"/>
<evidence type="ECO:0000256" key="1">
    <source>
        <dbReference type="SAM" id="SignalP"/>
    </source>
</evidence>
<dbReference type="Proteomes" id="UP000320643">
    <property type="component" value="Unassembled WGS sequence"/>
</dbReference>
<sequence length="73" mass="7605">MKKIILAVALLAGMTFVACSSDDDKGNNCVDCTVSAGGQSQTYQVCKADNGNATVQGTDSGIAYDEYVDLMCD</sequence>
<dbReference type="PROSITE" id="PS51257">
    <property type="entry name" value="PROKAR_LIPOPROTEIN"/>
    <property type="match status" value="1"/>
</dbReference>
<protein>
    <recommendedName>
        <fullName evidence="4">Lipoprotein</fullName>
    </recommendedName>
</protein>
<accession>A0A552V3Q8</accession>
<evidence type="ECO:0000313" key="2">
    <source>
        <dbReference type="EMBL" id="TRW25096.1"/>
    </source>
</evidence>
<keyword evidence="1" id="KW-0732">Signal</keyword>
<feature type="chain" id="PRO_5022176514" description="Lipoprotein" evidence="1">
    <location>
        <begin position="21"/>
        <end position="73"/>
    </location>
</feature>
<comment type="caution">
    <text evidence="2">The sequence shown here is derived from an EMBL/GenBank/DDBJ whole genome shotgun (WGS) entry which is preliminary data.</text>
</comment>
<evidence type="ECO:0008006" key="4">
    <source>
        <dbReference type="Google" id="ProtNLM"/>
    </source>
</evidence>
<proteinExistence type="predicted"/>
<organism evidence="2 3">
    <name type="scientific">Flavobacterium zepuense</name>
    <dbReference type="NCBI Taxonomy" id="2593302"/>
    <lineage>
        <taxon>Bacteria</taxon>
        <taxon>Pseudomonadati</taxon>
        <taxon>Bacteroidota</taxon>
        <taxon>Flavobacteriia</taxon>
        <taxon>Flavobacteriales</taxon>
        <taxon>Flavobacteriaceae</taxon>
        <taxon>Flavobacterium</taxon>
    </lineage>
</organism>
<evidence type="ECO:0000313" key="3">
    <source>
        <dbReference type="Proteomes" id="UP000320643"/>
    </source>
</evidence>
<reference evidence="2 3" key="1">
    <citation type="submission" date="2019-07" db="EMBL/GenBank/DDBJ databases">
        <title>Flavobacterium sp. nov., isolated from glacier ice.</title>
        <authorList>
            <person name="Liu Q."/>
            <person name="Xin Y.-H."/>
        </authorList>
    </citation>
    <scope>NUCLEOTIDE SEQUENCE [LARGE SCALE GENOMIC DNA]</scope>
    <source>
        <strain evidence="2 3">ZT4R6</strain>
    </source>
</reference>
<name>A0A552V3Q8_9FLAO</name>
<feature type="signal peptide" evidence="1">
    <location>
        <begin position="1"/>
        <end position="20"/>
    </location>
</feature>
<keyword evidence="3" id="KW-1185">Reference proteome</keyword>
<dbReference type="EMBL" id="VJVZ01000004">
    <property type="protein sequence ID" value="TRW25096.1"/>
    <property type="molecule type" value="Genomic_DNA"/>
</dbReference>
<dbReference type="RefSeq" id="WP_143372680.1">
    <property type="nucleotide sequence ID" value="NZ_VJVZ01000004.1"/>
</dbReference>
<gene>
    <name evidence="2" type="ORF">FMM05_07215</name>
</gene>